<protein>
    <recommendedName>
        <fullName evidence="2">SHSP domain-containing protein</fullName>
    </recommendedName>
</protein>
<evidence type="ECO:0000313" key="4">
    <source>
        <dbReference type="Proteomes" id="UP000234343"/>
    </source>
</evidence>
<gene>
    <name evidence="3" type="ORF">CAB17_02015</name>
</gene>
<proteinExistence type="inferred from homology"/>
<dbReference type="Gene3D" id="2.60.40.790">
    <property type="match status" value="1"/>
</dbReference>
<evidence type="ECO:0000313" key="3">
    <source>
        <dbReference type="EMBL" id="AUH70967.1"/>
    </source>
</evidence>
<evidence type="ECO:0000256" key="1">
    <source>
        <dbReference type="PROSITE-ProRule" id="PRU00285"/>
    </source>
</evidence>
<dbReference type="CDD" id="cd06464">
    <property type="entry name" value="ACD_sHsps-like"/>
    <property type="match status" value="1"/>
</dbReference>
<dbReference type="PROSITE" id="PS01031">
    <property type="entry name" value="SHSP"/>
    <property type="match status" value="1"/>
</dbReference>
<dbReference type="EMBL" id="CP025491">
    <property type="protein sequence ID" value="AUH70967.1"/>
    <property type="molecule type" value="Genomic_DNA"/>
</dbReference>
<dbReference type="SUPFAM" id="SSF49764">
    <property type="entry name" value="HSP20-like chaperones"/>
    <property type="match status" value="1"/>
</dbReference>
<feature type="domain" description="SHSP" evidence="2">
    <location>
        <begin position="35"/>
        <end position="105"/>
    </location>
</feature>
<dbReference type="AlphaFoldDB" id="A0A2H5FHC6"/>
<dbReference type="KEGG" id="lsh:CAB17_02015"/>
<name>A0A2H5FHC6_9GAMM</name>
<dbReference type="InterPro" id="IPR008978">
    <property type="entry name" value="HSP20-like_chaperone"/>
</dbReference>
<comment type="similarity">
    <text evidence="1">Belongs to the small heat shock protein (HSP20) family.</text>
</comment>
<dbReference type="InterPro" id="IPR002068">
    <property type="entry name" value="A-crystallin/Hsp20_dom"/>
</dbReference>
<dbReference type="RefSeq" id="WP_101898735.1">
    <property type="nucleotide sequence ID" value="NZ_CP025491.2"/>
</dbReference>
<reference evidence="3 4" key="1">
    <citation type="submission" date="2017-12" db="EMBL/GenBank/DDBJ databases">
        <title>Legionella sainthelensi LA01-117, whole genome sequence of a clinical isolate from New Zealand.</title>
        <authorList>
            <person name="Cree S.L."/>
            <person name="Slow S."/>
            <person name="Kennedy M.A."/>
            <person name="Murdoch D.R."/>
            <person name="Biggs P.J."/>
            <person name="Anderson T."/>
        </authorList>
    </citation>
    <scope>NUCLEOTIDE SEQUENCE [LARGE SCALE GENOMIC DNA]</scope>
    <source>
        <strain evidence="3 4">LA01-117</strain>
    </source>
</reference>
<dbReference type="Proteomes" id="UP000234343">
    <property type="component" value="Chromosome"/>
</dbReference>
<keyword evidence="4" id="KW-1185">Reference proteome</keyword>
<organism evidence="3 4">
    <name type="scientific">Legionella sainthelensi</name>
    <dbReference type="NCBI Taxonomy" id="28087"/>
    <lineage>
        <taxon>Bacteria</taxon>
        <taxon>Pseudomonadati</taxon>
        <taxon>Pseudomonadota</taxon>
        <taxon>Gammaproteobacteria</taxon>
        <taxon>Legionellales</taxon>
        <taxon>Legionellaceae</taxon>
        <taxon>Legionella</taxon>
    </lineage>
</organism>
<sequence>MAHRTFTEELDPEFEEFRQQISRVLDITNFSQTYSCSNLWRPSTDVYETDGAVIVKAEIAGVTLDDFNISFVDRILTIQGTRIDTEAKLNYHCLEIPYGNFQIRI</sequence>
<accession>A0A2H5FHC6</accession>
<evidence type="ECO:0000259" key="2">
    <source>
        <dbReference type="PROSITE" id="PS01031"/>
    </source>
</evidence>